<organism evidence="1">
    <name type="scientific">Amphimedon queenslandica</name>
    <name type="common">Sponge</name>
    <dbReference type="NCBI Taxonomy" id="400682"/>
    <lineage>
        <taxon>Eukaryota</taxon>
        <taxon>Metazoa</taxon>
        <taxon>Porifera</taxon>
        <taxon>Demospongiae</taxon>
        <taxon>Heteroscleromorpha</taxon>
        <taxon>Haplosclerida</taxon>
        <taxon>Niphatidae</taxon>
        <taxon>Amphimedon</taxon>
    </lineage>
</organism>
<reference evidence="1" key="1">
    <citation type="submission" date="2017-05" db="UniProtKB">
        <authorList>
            <consortium name="EnsemblMetazoa"/>
        </authorList>
    </citation>
    <scope>IDENTIFICATION</scope>
</reference>
<proteinExistence type="predicted"/>
<accession>A0A1X7TX44</accession>
<name>A0A1X7TX44_AMPQE</name>
<dbReference type="EnsemblMetazoa" id="Aqu2.1.19819_001">
    <property type="protein sequence ID" value="Aqu2.1.19819_001"/>
    <property type="gene ID" value="Aqu2.1.19819"/>
</dbReference>
<protein>
    <recommendedName>
        <fullName evidence="2">ATP-dependent DNA helicase</fullName>
    </recommendedName>
</protein>
<evidence type="ECO:0000313" key="1">
    <source>
        <dbReference type="EnsemblMetazoa" id="Aqu2.1.19819_001"/>
    </source>
</evidence>
<dbReference type="AlphaFoldDB" id="A0A1X7TX44"/>
<dbReference type="InParanoid" id="A0A1X7TX44"/>
<sequence>MNDLFESDEWFRGKNVLFVGDILQLPPVCGEPVFDKVTASTLKNRLGSMGAVNIWCDTVTYDKLTTNKRQKTHQNFLEMLDKKLISFDISFCCYHTQIPGTVTR</sequence>
<evidence type="ECO:0008006" key="2">
    <source>
        <dbReference type="Google" id="ProtNLM"/>
    </source>
</evidence>